<keyword evidence="2" id="KW-1185">Reference proteome</keyword>
<dbReference type="AlphaFoldDB" id="A0A2T7SWE4"/>
<reference evidence="1 2" key="1">
    <citation type="submission" date="2013-12" db="EMBL/GenBank/DDBJ databases">
        <title>Annotated genome of Streptomyces scopuliridis.</title>
        <authorList>
            <person name="Olson J.B."/>
        </authorList>
    </citation>
    <scope>NUCLEOTIDE SEQUENCE [LARGE SCALE GENOMIC DNA]</scope>
    <source>
        <strain evidence="1 2">RB72</strain>
    </source>
</reference>
<dbReference type="EMBL" id="AZSP01000283">
    <property type="protein sequence ID" value="PVE07111.1"/>
    <property type="molecule type" value="Genomic_DNA"/>
</dbReference>
<accession>A0A2T7SWE4</accession>
<organism evidence="1 2">
    <name type="scientific">Streptomyces scopuliridis RB72</name>
    <dbReference type="NCBI Taxonomy" id="1440053"/>
    <lineage>
        <taxon>Bacteria</taxon>
        <taxon>Bacillati</taxon>
        <taxon>Actinomycetota</taxon>
        <taxon>Actinomycetes</taxon>
        <taxon>Kitasatosporales</taxon>
        <taxon>Streptomycetaceae</taxon>
        <taxon>Streptomyces</taxon>
    </lineage>
</organism>
<gene>
    <name evidence="1" type="ORF">Y717_25680</name>
</gene>
<dbReference type="Proteomes" id="UP000245992">
    <property type="component" value="Unassembled WGS sequence"/>
</dbReference>
<evidence type="ECO:0000313" key="1">
    <source>
        <dbReference type="EMBL" id="PVE07111.1"/>
    </source>
</evidence>
<comment type="caution">
    <text evidence="1">The sequence shown here is derived from an EMBL/GenBank/DDBJ whole genome shotgun (WGS) entry which is preliminary data.</text>
</comment>
<proteinExistence type="predicted"/>
<evidence type="ECO:0000313" key="2">
    <source>
        <dbReference type="Proteomes" id="UP000245992"/>
    </source>
</evidence>
<name>A0A2T7SWE4_9ACTN</name>
<sequence length="107" mass="11122">MSTTGPLSPVTFFVESLLLSVPFSVSVKCALTDVTSSSPLRSASVFAVFAWLSPLIAESIDGTRAMMLMISAAVDMIVLGVRQDSVCGTTELVLSSGESRASSASGW</sequence>
<protein>
    <submittedName>
        <fullName evidence="1">Uncharacterized protein</fullName>
    </submittedName>
</protein>